<dbReference type="InterPro" id="IPR020843">
    <property type="entry name" value="ER"/>
</dbReference>
<dbReference type="Proteomes" id="UP000813068">
    <property type="component" value="Unassembled WGS sequence"/>
</dbReference>
<accession>A0ABS6MVY0</accession>
<evidence type="ECO:0000313" key="3">
    <source>
        <dbReference type="EMBL" id="MBV2132506.1"/>
    </source>
</evidence>
<feature type="domain" description="Enoyl reductase (ER)" evidence="2">
    <location>
        <begin position="19"/>
        <end position="334"/>
    </location>
</feature>
<name>A0ABS6MVY0_9GAMM</name>
<dbReference type="SMART" id="SM00829">
    <property type="entry name" value="PKS_ER"/>
    <property type="match status" value="1"/>
</dbReference>
<dbReference type="PANTHER" id="PTHR43205:SF7">
    <property type="entry name" value="PROSTAGLANDIN REDUCTASE 1"/>
    <property type="match status" value="1"/>
</dbReference>
<reference evidence="3 4" key="1">
    <citation type="submission" date="2021-06" db="EMBL/GenBank/DDBJ databases">
        <title>Differences between aerobic and microaerobic xylene degrading microbial communities.</title>
        <authorList>
            <person name="Banerjee S."/>
            <person name="Tancsics A."/>
        </authorList>
    </citation>
    <scope>NUCLEOTIDE SEQUENCE [LARGE SCALE GENOMIC DNA]</scope>
    <source>
        <strain evidence="3 4">MAP12</strain>
    </source>
</reference>
<evidence type="ECO:0000256" key="1">
    <source>
        <dbReference type="ARBA" id="ARBA00023002"/>
    </source>
</evidence>
<dbReference type="PANTHER" id="PTHR43205">
    <property type="entry name" value="PROSTAGLANDIN REDUCTASE"/>
    <property type="match status" value="1"/>
</dbReference>
<sequence>MPELRNRSWILQKRPEGLVTLADIELREEPLRPLQAGEVLIRNHYLSIDPAIRDWMSERPSYLPSIPLGEVVRSTSLGEVIDSRHPAFKAGDLAVGVNGWEDYSIARGEQLMPVQPMPGEAEQYFLSIYGAVGLTAYFGFLEKGRPQPGETVLVSAAGGAVGSLVGQIARLKGCRAVGLAGSEEKCRWIVDELGFDAAINYRTSANLEEAIREACPEGVDVYFDNVGGEVLDATLMNLNKNARIVFCGAISGYNSQQPVPGPYNFWQILARTVTLEGFLVSDYFERFPEAIAQVRQWLAEGKITFREQVVDGLEHCLDTFNLLFEGANTGKLIVRLAPTAEAGVRGNSLSHATEASVSAAVLEETR</sequence>
<keyword evidence="1" id="KW-0560">Oxidoreductase</keyword>
<evidence type="ECO:0000259" key="2">
    <source>
        <dbReference type="SMART" id="SM00829"/>
    </source>
</evidence>
<comment type="caution">
    <text evidence="3">The sequence shown here is derived from an EMBL/GenBank/DDBJ whole genome shotgun (WGS) entry which is preliminary data.</text>
</comment>
<dbReference type="InterPro" id="IPR013149">
    <property type="entry name" value="ADH-like_C"/>
</dbReference>
<dbReference type="InterPro" id="IPR041694">
    <property type="entry name" value="ADH_N_2"/>
</dbReference>
<evidence type="ECO:0000313" key="4">
    <source>
        <dbReference type="Proteomes" id="UP000813068"/>
    </source>
</evidence>
<dbReference type="CDD" id="cd05288">
    <property type="entry name" value="PGDH"/>
    <property type="match status" value="1"/>
</dbReference>
<organism evidence="3 4">
    <name type="scientific">Geopseudomonas aromaticivorans</name>
    <dbReference type="NCBI Taxonomy" id="2849492"/>
    <lineage>
        <taxon>Bacteria</taxon>
        <taxon>Pseudomonadati</taxon>
        <taxon>Pseudomonadota</taxon>
        <taxon>Gammaproteobacteria</taxon>
        <taxon>Pseudomonadales</taxon>
        <taxon>Pseudomonadaceae</taxon>
        <taxon>Geopseudomonas</taxon>
    </lineage>
</organism>
<keyword evidence="4" id="KW-1185">Reference proteome</keyword>
<dbReference type="Pfam" id="PF16884">
    <property type="entry name" value="ADH_N_2"/>
    <property type="match status" value="1"/>
</dbReference>
<dbReference type="RefSeq" id="WP_217680843.1">
    <property type="nucleotide sequence ID" value="NZ_JAHRGL010000016.1"/>
</dbReference>
<dbReference type="Pfam" id="PF00107">
    <property type="entry name" value="ADH_zinc_N"/>
    <property type="match status" value="1"/>
</dbReference>
<dbReference type="EMBL" id="JAHRGL010000016">
    <property type="protein sequence ID" value="MBV2132506.1"/>
    <property type="molecule type" value="Genomic_DNA"/>
</dbReference>
<proteinExistence type="predicted"/>
<protein>
    <submittedName>
        <fullName evidence="3">NADP-dependent oxidoreductase</fullName>
    </submittedName>
</protein>
<gene>
    <name evidence="3" type="ORF">KRX52_06770</name>
</gene>
<dbReference type="InterPro" id="IPR045010">
    <property type="entry name" value="MDR_fam"/>
</dbReference>